<dbReference type="SUPFAM" id="SSF54909">
    <property type="entry name" value="Dimeric alpha+beta barrel"/>
    <property type="match status" value="1"/>
</dbReference>
<accession>A0A9X3E4M1</accession>
<dbReference type="PANTHER" id="PTHR34389">
    <property type="entry name" value="L-RHAMNOSE MUTAROTASE"/>
    <property type="match status" value="1"/>
</dbReference>
<evidence type="ECO:0000313" key="2">
    <source>
        <dbReference type="Proteomes" id="UP001144805"/>
    </source>
</evidence>
<sequence>MQRMGNVIGLQDGAIEEYKRLHAAVWPGVLAKIADCNIRNYSIYLKEPENLLFAYFEYHGTDFAADSAKMAEDPTTQEWWSVCMPLQKPLETRKEGEWWAGMEEVFHID</sequence>
<dbReference type="EMBL" id="JAPKNK010000011">
    <property type="protein sequence ID" value="MCX5571620.1"/>
    <property type="molecule type" value="Genomic_DNA"/>
</dbReference>
<dbReference type="RefSeq" id="WP_266340584.1">
    <property type="nucleotide sequence ID" value="NZ_JAPKNK010000011.1"/>
</dbReference>
<evidence type="ECO:0000313" key="1">
    <source>
        <dbReference type="EMBL" id="MCX5571620.1"/>
    </source>
</evidence>
<proteinExistence type="predicted"/>
<organism evidence="1 2">
    <name type="scientific">Kaistia nematophila</name>
    <dbReference type="NCBI Taxonomy" id="2994654"/>
    <lineage>
        <taxon>Bacteria</taxon>
        <taxon>Pseudomonadati</taxon>
        <taxon>Pseudomonadota</taxon>
        <taxon>Alphaproteobacteria</taxon>
        <taxon>Hyphomicrobiales</taxon>
        <taxon>Kaistiaceae</taxon>
        <taxon>Kaistia</taxon>
    </lineage>
</organism>
<protein>
    <submittedName>
        <fullName evidence="1">L-rhamnose mutarotase</fullName>
    </submittedName>
</protein>
<keyword evidence="2" id="KW-1185">Reference proteome</keyword>
<dbReference type="Proteomes" id="UP001144805">
    <property type="component" value="Unassembled WGS sequence"/>
</dbReference>
<dbReference type="Pfam" id="PF05336">
    <property type="entry name" value="rhaM"/>
    <property type="match status" value="1"/>
</dbReference>
<dbReference type="Gene3D" id="3.30.70.100">
    <property type="match status" value="1"/>
</dbReference>
<dbReference type="AlphaFoldDB" id="A0A9X3E4M1"/>
<dbReference type="PANTHER" id="PTHR34389:SF2">
    <property type="entry name" value="L-RHAMNOSE MUTAROTASE"/>
    <property type="match status" value="1"/>
</dbReference>
<reference evidence="1" key="1">
    <citation type="submission" date="2022-11" db="EMBL/GenBank/DDBJ databases">
        <title>Biodiversity and phylogenetic relationships of bacteria.</title>
        <authorList>
            <person name="Machado R.A.R."/>
            <person name="Bhat A."/>
            <person name="Loulou A."/>
            <person name="Kallel S."/>
        </authorList>
    </citation>
    <scope>NUCLEOTIDE SEQUENCE</scope>
    <source>
        <strain evidence="1">K-TC2</strain>
    </source>
</reference>
<name>A0A9X3E4M1_9HYPH</name>
<comment type="caution">
    <text evidence="1">The sequence shown here is derived from an EMBL/GenBank/DDBJ whole genome shotgun (WGS) entry which is preliminary data.</text>
</comment>
<dbReference type="InterPro" id="IPR011008">
    <property type="entry name" value="Dimeric_a/b-barrel"/>
</dbReference>
<dbReference type="GO" id="GO:0016857">
    <property type="term" value="F:racemase and epimerase activity, acting on carbohydrates and derivatives"/>
    <property type="evidence" value="ECO:0007669"/>
    <property type="project" value="InterPro"/>
</dbReference>
<gene>
    <name evidence="1" type="ORF">OSH07_20635</name>
</gene>
<dbReference type="InterPro" id="IPR008000">
    <property type="entry name" value="Rham/fucose_mutarotase"/>
</dbReference>